<gene>
    <name evidence="1" type="ORF">UFOPK4112_02007</name>
</gene>
<accession>A0A6J7RZC5</accession>
<dbReference type="EMBL" id="CAFBPM010000059">
    <property type="protein sequence ID" value="CAB5034294.1"/>
    <property type="molecule type" value="Genomic_DNA"/>
</dbReference>
<reference evidence="1" key="1">
    <citation type="submission" date="2020-05" db="EMBL/GenBank/DDBJ databases">
        <authorList>
            <person name="Chiriac C."/>
            <person name="Salcher M."/>
            <person name="Ghai R."/>
            <person name="Kavagutti S V."/>
        </authorList>
    </citation>
    <scope>NUCLEOTIDE SEQUENCE</scope>
</reference>
<protein>
    <submittedName>
        <fullName evidence="1">Unannotated protein</fullName>
    </submittedName>
</protein>
<sequence>MRILIGFRIDEKLRLLIFTTKVSEFVFSRIAVVHSWFPVLLALTS</sequence>
<evidence type="ECO:0000313" key="1">
    <source>
        <dbReference type="EMBL" id="CAB5034294.1"/>
    </source>
</evidence>
<proteinExistence type="predicted"/>
<name>A0A6J7RZC5_9ZZZZ</name>
<dbReference type="AlphaFoldDB" id="A0A6J7RZC5"/>
<organism evidence="1">
    <name type="scientific">freshwater metagenome</name>
    <dbReference type="NCBI Taxonomy" id="449393"/>
    <lineage>
        <taxon>unclassified sequences</taxon>
        <taxon>metagenomes</taxon>
        <taxon>ecological metagenomes</taxon>
    </lineage>
</organism>